<feature type="compositionally biased region" description="Basic and acidic residues" evidence="1">
    <location>
        <begin position="2926"/>
        <end position="2949"/>
    </location>
</feature>
<dbReference type="EMBL" id="OU963871">
    <property type="protein sequence ID" value="CAH0383348.1"/>
    <property type="molecule type" value="Genomic_DNA"/>
</dbReference>
<feature type="compositionally biased region" description="Polar residues" evidence="1">
    <location>
        <begin position="4980"/>
        <end position="4989"/>
    </location>
</feature>
<dbReference type="KEGG" id="btab:109042269"/>
<feature type="region of interest" description="Disordered" evidence="1">
    <location>
        <begin position="1"/>
        <end position="54"/>
    </location>
</feature>
<feature type="compositionally biased region" description="Polar residues" evidence="1">
    <location>
        <begin position="510"/>
        <end position="529"/>
    </location>
</feature>
<evidence type="ECO:0000259" key="2">
    <source>
        <dbReference type="PROSITE" id="PS00028"/>
    </source>
</evidence>
<feature type="compositionally biased region" description="Basic residues" evidence="1">
    <location>
        <begin position="1256"/>
        <end position="1265"/>
    </location>
</feature>
<feature type="compositionally biased region" description="Polar residues" evidence="1">
    <location>
        <begin position="2672"/>
        <end position="2685"/>
    </location>
</feature>
<feature type="compositionally biased region" description="Low complexity" evidence="1">
    <location>
        <begin position="366"/>
        <end position="375"/>
    </location>
</feature>
<feature type="compositionally biased region" description="Basic and acidic residues" evidence="1">
    <location>
        <begin position="1501"/>
        <end position="1522"/>
    </location>
</feature>
<feature type="compositionally biased region" description="Basic and acidic residues" evidence="1">
    <location>
        <begin position="3275"/>
        <end position="3292"/>
    </location>
</feature>
<feature type="compositionally biased region" description="Polar residues" evidence="1">
    <location>
        <begin position="2765"/>
        <end position="2775"/>
    </location>
</feature>
<feature type="region of interest" description="Disordered" evidence="1">
    <location>
        <begin position="2703"/>
        <end position="2816"/>
    </location>
</feature>
<feature type="compositionally biased region" description="Polar residues" evidence="1">
    <location>
        <begin position="1131"/>
        <end position="1143"/>
    </location>
</feature>
<feature type="compositionally biased region" description="Basic and acidic residues" evidence="1">
    <location>
        <begin position="5621"/>
        <end position="5630"/>
    </location>
</feature>
<feature type="compositionally biased region" description="Polar residues" evidence="1">
    <location>
        <begin position="2082"/>
        <end position="2098"/>
    </location>
</feature>
<feature type="region of interest" description="Disordered" evidence="1">
    <location>
        <begin position="3610"/>
        <end position="4064"/>
    </location>
</feature>
<feature type="compositionally biased region" description="Low complexity" evidence="1">
    <location>
        <begin position="3262"/>
        <end position="3273"/>
    </location>
</feature>
<feature type="compositionally biased region" description="Basic and acidic residues" evidence="1">
    <location>
        <begin position="1686"/>
        <end position="1697"/>
    </location>
</feature>
<feature type="compositionally biased region" description="Basic and acidic residues" evidence="1">
    <location>
        <begin position="5395"/>
        <end position="5411"/>
    </location>
</feature>
<feature type="compositionally biased region" description="Basic residues" evidence="1">
    <location>
        <begin position="3216"/>
        <end position="3226"/>
    </location>
</feature>
<feature type="compositionally biased region" description="Polar residues" evidence="1">
    <location>
        <begin position="4129"/>
        <end position="4139"/>
    </location>
</feature>
<feature type="region of interest" description="Disordered" evidence="1">
    <location>
        <begin position="544"/>
        <end position="572"/>
    </location>
</feature>
<feature type="compositionally biased region" description="Low complexity" evidence="1">
    <location>
        <begin position="2734"/>
        <end position="2748"/>
    </location>
</feature>
<feature type="compositionally biased region" description="Basic and acidic residues" evidence="1">
    <location>
        <begin position="1590"/>
        <end position="1602"/>
    </location>
</feature>
<feature type="region of interest" description="Disordered" evidence="1">
    <location>
        <begin position="1123"/>
        <end position="1143"/>
    </location>
</feature>
<feature type="region of interest" description="Disordered" evidence="1">
    <location>
        <begin position="731"/>
        <end position="763"/>
    </location>
</feature>
<dbReference type="Proteomes" id="UP001152759">
    <property type="component" value="Chromosome 10"/>
</dbReference>
<feature type="compositionally biased region" description="Basic and acidic residues" evidence="1">
    <location>
        <begin position="2339"/>
        <end position="2349"/>
    </location>
</feature>
<feature type="compositionally biased region" description="Basic residues" evidence="1">
    <location>
        <begin position="1461"/>
        <end position="1484"/>
    </location>
</feature>
<feature type="compositionally biased region" description="Polar residues" evidence="1">
    <location>
        <begin position="623"/>
        <end position="632"/>
    </location>
</feature>
<feature type="compositionally biased region" description="Basic and acidic residues" evidence="1">
    <location>
        <begin position="4729"/>
        <end position="4746"/>
    </location>
</feature>
<feature type="region of interest" description="Disordered" evidence="1">
    <location>
        <begin position="2601"/>
        <end position="2685"/>
    </location>
</feature>
<feature type="compositionally biased region" description="Basic and acidic residues" evidence="1">
    <location>
        <begin position="3941"/>
        <end position="3974"/>
    </location>
</feature>
<feature type="compositionally biased region" description="Basic and acidic residues" evidence="1">
    <location>
        <begin position="3131"/>
        <end position="3163"/>
    </location>
</feature>
<feature type="region of interest" description="Disordered" evidence="1">
    <location>
        <begin position="1739"/>
        <end position="1765"/>
    </location>
</feature>
<sequence>MLNNFGEANRIHNGQEATSQSQPQLQPYPPHPSQPPPNVPGPLPHPALPALSSRSYSTPAHLDEYFNCMFQPKIFSGQRNTSSNFKRNPSNDYSFEKRSPYAVCYKSCCQPSPYSMNATATPSALQFSFGHPNQQSNPESIGLQDQMMPNQSHQQSQQMDFHYLPSPANTIFNQRVSNPNSHETPSGIGSHYTSSNYLHPSFYNPRPPNFLPEYYERTPSKNQSPKSTIKQQTSVIKNSNDFPYASEMNQKSLPPPNYIFSKRPESFLPSYLPPCSQPNFPPSNQYSTHRNPIIDAPIPAPPYRNFNYSVPAATPTTPVVEPKSQPEAPKKSSSKPLDVRQFLETWDDDDDEPGVASGESPTPVISSSNKSSQLSANLDQRNSISDLNASRGEYPVITPDPENSVLFKILKLGGGAERGPIDTPFANLEHYPYNRVQLGISNSPIEPPNNPNLAPLQSYPRTFERTPPNYAPSIFQHDSMMYGSNEKCNKPDYHDAKVVVPAEKMCNSPCPISSPSDLSQTRRVTSSPKKTYLNLEHNVIKNNDLYSQSNQLKNTGRSRPSTPSLDYDFRDPEQFIKPTIINKADYQRKDQSEDSILKHAPKSDSKKGKNVKERNVSVVPPNNAVQRNSNVQRSDKALKPPNPAPYTEAMTQFHRNQIPYNKTTLMPYCMPPGNPLPSTGYDYPVMSVINNSHNYVKYDNRPSYASEEPKYDNTCSVNINLNITSDKSPQVFLNSVSTPSPNHPPHSSPNDSSRLLPQSSPTKCITANSDLHKNLHKKEKQKSISQKSCSENNAPSNLTVVRSHGTFSTNFVPKSVPESIPEAFQIHSLISPHKSNDHADFINSSNNSAIRDLSKMAESVPIHQVDSSQKWNKVADLTSVRSPYVSSFNLPAHCPPKIDKSDSAANSSHPTETSNQSCLFQPLAIGKPDKRTDGNSTHFVGNEILKKSCTTEPADKSQAFVDDRPKTNANNSLTSEVFDTQYYKSCIYDSSSSKNNTNQAQVVDNSNEIAQCLVSRPNLDINSNSIGVKHKTTLSNDPSRISPQALETLSDAGVDFQKEAGENNSVKTAVLNDTSNSAICGNENTVITSTLRASLVQTLQESSGKQPGGTSNNIENLAVGEIFPVEENKSPPKSLSGRKNVSSSAEELFVDEETIDSIINERCDSFGAVEFPVESSSQTNDQGDASDRIPPLSLLPFPESGQAAPICVNSNVSPPDGTAVDPSSDAMSKKAKVVSGMADLLNSDSDSNELEDKTVKTRRNKKRRPASNDYSSFDLFSDNGTFFSDARHKPGSSKNDKISEGNDCYGLTGTVSQSLQGTEARKTDELTLSKSDNHTDFEMLVQNEMNKFNFESDILNNIGSLDVEVEPPQFFSEHSSTSEPKSIGQSMNDNANKTSNVNSDLNVSTAITSIRAKMDDLLQEKILETERLEELDGTKRNSSLFCEEMPPSKLKKEETDLKDKDKKKKKSKKEKKEKKKLDSKKRKPAQVTDPDQNSTLPIKKLSLEETHLVKADHTTKELKTDKLLSQVNEPHNTQENKWERVDSESSHEKSNPYKSFKPVIRNIDSLLENDIFEPEPPVTTQAPVIISDYMKRETHPEVESHLQAKSNESFNFTIERSSDDHKNCESESTLHQKHSKKKKKKKKKEKREKEDFLKQSFGPTVEKKIDLSNPASRNEPSKIKTATRSKAQDYDDSKFETPKLSTSTAPSIVSADSVRNKSCNLSLDWKLIVSAADYIENQSSQSASNLETPETGSTRSQLSNSQPIVHEKKVEISVSPPSDDDSNSSFDCKIDRKLLESIKFPVSKFEHRKSRNSLSQSSVDSVISSASNLFHESYADQPESRVIISSKVSSKICSRRYRSNLSESSTTSSVISTSCQDKVTIEDDCQNSRKLRASRYSSNDDEFIGLSPTISNNLSQDEENQDEGLEANNKFLSENDPFFFRKDTASSTPRQILSPIKTKSDVDTFSDAESLNDERRIEPINFNNSLNPGPTPFFDQISRRNNTSPVLGDTVYEPTETSISCNQDLQDSLSEENLDQEVEDCLKEVTSIRSKIHNPPGNLSDLKPNQRIASIADDAGVFEINSGNTSKSVSNQETSENNEGIEALPENSPTQKLTRIEQYLSPASEEIICLDSPSINSLAQNSLPCPKSPFSPPHFDDIISVNSQQAPSPSNIEAVAPRKSDAECSPTAINLIEQLPACSEVTCVKSISMTVNSDVSSNKASLITNPLPSKTEESWPKVSHTQSSTDTSFIIDSQMHCSENRIQEVNEALSLKNSVLNESALDLTQQKANSSGSSFSLVPEHNFCDQSPSNTDFNEGEISPHPVEMVISTARPDVNCPPQKKETQSKDSTAESIPESTASTETCVPPRSPQNMEVYPEKSYAEVDPLPSLQNMIVHSEELNADYVCATSQSSQNGDPLLIESNTEYNSTTGRISQKEEPNSMTLHVDSNISTETSAQSQPNPEESGYELLTAGTNSIKSPTDNFALHEETILTKESSTQILREVTTMPSLQSNELQLKATESSSNHIDSNDCSTAHLSLESCSLDDKESHEELSQGDICPINNPLSSPTLKNEESLKERTVEVLAEDSSLTDISIGFQFSEPRPVTNQLSEDPTGIDEQPCKPLQESSVESCSPLNEQTAEHPCGNAHTLNANQSHEVSSHSSPSPSIHSESRQISTCSADNQPTSEKTVSVLSVFEWFDTISRKPRPKTSSPSLSKSDLSRNNKEKYLSKKNDSSTLSSLHSSSGSDSNPVGKKKGAHQALEPCMSSQNLGNNPPLNDVKTPIASSEENENSKIKIDPIPFESKSSNLTLSPEDGDTVRQELTASKEASEIEISSRNEHIPMVDESTPIATETQALFSETFFGDKEASCKIINQTVKFQKADSHTVLFDGTKREQEKDKNKLVMSSEKTDRKQSSKTDTLDSSAEVGKKLLKENLNESEEIIKHDKSSKDFSMTNTQPKENFPTHTQHNQKVTIEEPSRNVRNSYSDYLEFIEKRDVLDETKESCEELITESSVKPKTCAPKKEKSTSRRKGEETKRSKHRSNEEDEARKKKKGSKDNDVPRPKMKSSEGEYLDAKRESLPPLQILEDKKHEVVSRIENSSRNEPGEETEKHSRKKDKSFSDLKSGSFTEIKCKENKGNSDISSKEKIKPSDSKSHQKYDTEKSRHRKKYSDTPSKSTKDCSSSLSERRIVEDETKSSGRSKIGTTSNSKLENSHRSKSHDRKSRKDHTDQSPSRSKRPKDETKHCDKRKNMTDHQVDRGKSSSSDKQSKVASGKNEDKIKSTSKSATEDNIKICNSNFKSGSNVITLKEDNVGSHEVNTESVSSIMGHAAADTRNEALKNGGIERGGKAKNKIILHPKPADSNPEKKAHVSSSSDHSSPAALDKNLSKKGKESQEKLSKPKVDLNSGREKPLNCEKAPEIPSKMKSHDTEVPRIRDENFPKIEVKRSEGESRHKIEAYCPVRNWECPFVSKDNARQMKIRATTHADSWSYMESSRIDAKSMNIESLPSNEISSQNPIVPNVSNCSENYSNGYSSREKIAKSNILGNTLDQTLVNPLKRWKKPQTSLDSYRGQTSKILTNSSCSSSKHSEKPLEITSNFELELDQISAGVDSVPKTPESEFVGTPETPDSSFGRIPKTPESNFSGTSKTPELDFNETPKTPEIIFEKAPPSPESSFGKIPKTPEIIFEKAPKTPESIFERAATPENSLERTSKTSESNFSETPRTPESILEDIAITPGIGSDEVCKTPGRSFESSSEILEDSFTKTPKTPDSSFGRAPETPKISFEGTSKTPESNFDRAPETPGRSFSRTSKSPERRYDFGSSTTEKSCSKSLEAPASSSAQTPTTLESSFGRAVESERNYAETPKTPECCFGRSTDVDRKVSDSGKKFTDSQAAEADLHRTEKWKCRQSEVKKETEQNSSRNEKVMRNNDTTKKKKHKEGRYESEKHDEKSGHRSRKDSARKVNKDDEADAKKLKSKSQRSNQLENQSSSLKSSSSRSKSKSRSSDLQKVHAKRSKTIEVDTDSPSRKNLSSQIASDEEVPKVKNSVSSKIKPSTSDSTAVNEPVSFSSDFELDFDKHEIDFDNFHKLFDQTWEKFSKLKESSKKNKANPKSDVRSKTKETEIEKPPQSHSAAKTSSLGDKDRSSHKSSSSTDKENAKSKINLPKRKQDDMAGKPSQQLNSMNNMKEVNSEVDDNLKLLTNVFGTNKTKYKQSGSQYQTNRYEAPPKPITKMNPTLKDHPIYHAENYKILDISKIPLPPDDGNSFENVSPKNSCTDDPNVINIKLLAMVGNQLPERFDKDSIHTEKKRNVKESVIPSLNSQEMLIPRQVSSLNSVDTKFLGPVIPKAIVPVGENQPCPSSQNEREQFPSVTSSPVSKARDKEALYSSLYKKMKHKRLLEKNRLSLEKELSIAAQDRPNVPNLNPLQSDTKISKSSDLHPREVPDSLELKPQDQENEAEAFTSPGMIPLPAEPRELSNDEDSGSTSDAGREKNEYSSKEDEIVLSMESTLVCEPPTSEFQVNVSQTDENKPHYAPLQSETGRCENIISITCKALSDQKDVNESSETVLPLSKLDSSEQQQNLVFKAHEEEEEEKSDVCSSESRKRPSIDSSKLIATHTTEGPTETALNESDHLDSFKNPISNHPVEPVFECEQVSSMPEEIKSSKECLMNEEAQLEFVKSKLLKWKDTSAKKSVSAGSLSSIKKILQKDRKKHKKSSKRKKNKVQLRSPHSDPDKSPKIFKAHPDETSYLPRFVPQNVSSVSKSVKSIEEKPNTSTLDMVKNSSSVTEPYELEEGELKELDTEMILSTCPTLSRDSSDKILSLQIKASSPQLKISEEISIDQPKIDPEISTVSSELESNSLPTASLSNFIDKNEEYDLSSDQGKNSLELKGKASVCETSIESSGVTDFTCADEQGSGRNRQDSVTVEIENFQKMQQILENVCSEEDDQTRLETQKSTPAYAKVNAISSNATDLICEDTETPGQSRNPPSSKLKPPDEFPVQSFSNDGESESNVDDLVLSQNHSLTLNLESTDNDSCILNGTKIVSPVLMHSIVSEPPLGTAEEPNVLMTAEQKGTTVSIHGNETMTDDCESVVNEHATLQAEIASESDRVQILSDSFCDKQTDFNWDFDEFDTCPGESASEVPTADLATEENTLHLSEKCISCEPPTRLYLAESEIQTSRISDSPQKVNEPRSVCTQDEFSTKTSDELLSGKSTMASNAESIQETEPCQNYTYEDNLAEISPKVASQTDEPSNQMLTETDNSADSNLEMATFSNEILQSSELSNIEDLASTDSPATVDFIQESSSTSQLCENERGIVEDFYDSEVNNLKETKCIRKILKSCPKEDNNTENLDQSPNRSIQKNASFLETGFPNDILTEKNHPQAHDINQETQSDSKACEDDHVRTLSSEHRNNSLPVTEPTEEIEPVSQILTSNSHCAELEVKMGALDLTQKMVSSSEENSSCSPKESLVESESKIINIKHTENFSQITVDGLEKLVSPTLPENDVETSSHLSENLSGRNDVNFDVGSGMASNVMSDVLERAEMTSKSSSRSPTVDCQVEDGNVCDSTKTSGLILSDAVLHDPLNLNVEMEVVIGSSGDENEEREPIKSHDSENEVSPIKTFHAEGEDSKTAHKIPSPSRKRRKRLTNSSRRKDSKKKRFTSPKNVAQKEQCASAGIFLSPELTSEKIQTTINSEDKIEVVEDEGGRKKNFDNERLMNTGNEISENIEMTERKIPPNISSAETIEEVFLNDEHKDSVHLKESASVTGNGSYEKMDEGEHFLEPTEGDNSLCTNRRLSKKCKSVELLTRNVFSPETGSNKSSRSMSYLRLKSTDSDCSFSPNYLKGLEHDSSNSFMKCFSFIKDSMPFITDSTACLTDSEVGSPSLAKEIGTDINEGVCLPPAGSDMDESITAALCDSQLRCFDECPINNTFSYEGKGNLANPEMELIGSEEAEDNENMETQTCNSKSESDLKVRLPWNRIFNLKKRRRKNITSSKGIELGPAKIEIRLNSSENSGSWKVIQNSSVSVSSGSNCSLGSPIGIKVNRLVLQRHPTNDADSSKIGEVEIPKIKDSIPETIPKVIIKKNGTKRYKSFFKISSKQLPVVKILRNRHIDLMALKLKEMVDISPPSVRAEQSPLQPTAIRQWTGPKSRRPGFKTATSSEAASKLSAADTTDSNRKATNVKVKKLPKLLREMQLDDPPEVDYSRPICLSTRRKVGEKNKVLEMSKTPARETISLATIREESDVELNDADNTSDNFPDNVTLKYFPSSMGEPCDKDGAPKRDLLHQSSKRRKVEINVPNDSSEKDSNVKSSLISFESIESQNFENDVVEGIAKTEPAKKKGRSISFDSDRKGVYQRSRSSCQICCAAVEETNENSNMTNNLFHCTKCCLEFKSQEEEKAHDIAFHKNTAELQSCCLCHVSFVSEFSFKQHLKSRLHQLLESVQKETINSLFKHFTGNVCPQLEHSPTLEVQDRENHLTPLQIVLESEAACGKVDKY</sequence>
<feature type="region of interest" description="Disordered" evidence="1">
    <location>
        <begin position="899"/>
        <end position="938"/>
    </location>
</feature>
<feature type="region of interest" description="Disordered" evidence="1">
    <location>
        <begin position="1172"/>
        <end position="1192"/>
    </location>
</feature>
<feature type="compositionally biased region" description="Pro residues" evidence="1">
    <location>
        <begin position="26"/>
        <end position="47"/>
    </location>
</feature>
<feature type="compositionally biased region" description="Polar residues" evidence="1">
    <location>
        <begin position="2350"/>
        <end position="2362"/>
    </location>
</feature>
<feature type="compositionally biased region" description="Basic and acidic residues" evidence="1">
    <location>
        <begin position="2718"/>
        <end position="2733"/>
    </location>
</feature>
<feature type="region of interest" description="Disordered" evidence="1">
    <location>
        <begin position="1438"/>
        <end position="1554"/>
    </location>
</feature>
<feature type="compositionally biased region" description="Low complexity" evidence="1">
    <location>
        <begin position="2708"/>
        <end position="2717"/>
    </location>
</feature>
<feature type="compositionally biased region" description="Polar residues" evidence="1">
    <location>
        <begin position="4046"/>
        <end position="4064"/>
    </location>
</feature>
<gene>
    <name evidence="3" type="ORF">BEMITA_LOCUS2807</name>
</gene>
<feature type="compositionally biased region" description="Basic and acidic residues" evidence="1">
    <location>
        <begin position="1450"/>
        <end position="1460"/>
    </location>
</feature>
<feature type="compositionally biased region" description="Basic and acidic residues" evidence="1">
    <location>
        <begin position="1616"/>
        <end position="1630"/>
    </location>
</feature>
<feature type="compositionally biased region" description="Basic and acidic residues" evidence="1">
    <location>
        <begin position="3876"/>
        <end position="3890"/>
    </location>
</feature>
<feature type="region of interest" description="Disordered" evidence="1">
    <location>
        <begin position="4557"/>
        <end position="4645"/>
    </location>
</feature>
<feature type="region of interest" description="Disordered" evidence="1">
    <location>
        <begin position="3002"/>
        <end position="3298"/>
    </location>
</feature>
<feature type="region of interest" description="Disordered" evidence="1">
    <location>
        <begin position="2082"/>
        <end position="2108"/>
    </location>
</feature>
<feature type="compositionally biased region" description="Basic and acidic residues" evidence="1">
    <location>
        <begin position="3386"/>
        <end position="3419"/>
    </location>
</feature>
<reference evidence="3" key="1">
    <citation type="submission" date="2021-12" db="EMBL/GenBank/DDBJ databases">
        <authorList>
            <person name="King R."/>
        </authorList>
    </citation>
    <scope>NUCLEOTIDE SEQUENCE</scope>
</reference>
<feature type="compositionally biased region" description="Polar residues" evidence="1">
    <location>
        <begin position="4773"/>
        <end position="4787"/>
    </location>
</feature>
<feature type="domain" description="C2H2-type" evidence="2">
    <location>
        <begin position="6384"/>
        <end position="6405"/>
    </location>
</feature>
<feature type="region of interest" description="Disordered" evidence="1">
    <location>
        <begin position="1370"/>
        <end position="1398"/>
    </location>
</feature>
<feature type="region of interest" description="Disordered" evidence="1">
    <location>
        <begin position="5180"/>
        <end position="5201"/>
    </location>
</feature>
<feature type="region of interest" description="Disordered" evidence="1">
    <location>
        <begin position="2331"/>
        <end position="2369"/>
    </location>
</feature>
<feature type="region of interest" description="Disordered" evidence="1">
    <location>
        <begin position="1590"/>
        <end position="1707"/>
    </location>
</feature>
<feature type="compositionally biased region" description="Basic and acidic residues" evidence="1">
    <location>
        <begin position="2890"/>
        <end position="2919"/>
    </location>
</feature>
<feature type="region of interest" description="Disordered" evidence="1">
    <location>
        <begin position="3337"/>
        <end position="3431"/>
    </location>
</feature>
<accession>A0A9P0EXQ9</accession>
<feature type="region of interest" description="Disordered" evidence="1">
    <location>
        <begin position="4416"/>
        <end position="4499"/>
    </location>
</feature>
<feature type="region of interest" description="Disordered" evidence="1">
    <location>
        <begin position="4100"/>
        <end position="4180"/>
    </location>
</feature>
<evidence type="ECO:0000313" key="4">
    <source>
        <dbReference type="Proteomes" id="UP001152759"/>
    </source>
</evidence>
<feature type="compositionally biased region" description="Polar residues" evidence="1">
    <location>
        <begin position="1669"/>
        <end position="1685"/>
    </location>
</feature>
<feature type="region of interest" description="Disordered" evidence="1">
    <location>
        <begin position="4976"/>
        <end position="5013"/>
    </location>
</feature>
<feature type="region of interest" description="Disordered" evidence="1">
    <location>
        <begin position="6268"/>
        <end position="6308"/>
    </location>
</feature>
<dbReference type="PROSITE" id="PS00028">
    <property type="entry name" value="ZINC_FINGER_C2H2_1"/>
    <property type="match status" value="2"/>
</dbReference>
<feature type="compositionally biased region" description="Polar residues" evidence="1">
    <location>
        <begin position="2624"/>
        <end position="2637"/>
    </location>
</feature>
<feature type="compositionally biased region" description="Polar residues" evidence="1">
    <location>
        <begin position="3198"/>
        <end position="3211"/>
    </location>
</feature>
<feature type="compositionally biased region" description="Polar residues" evidence="1">
    <location>
        <begin position="1603"/>
        <end position="1615"/>
    </location>
</feature>
<feature type="compositionally biased region" description="Basic and acidic residues" evidence="1">
    <location>
        <begin position="4431"/>
        <end position="4453"/>
    </location>
</feature>
<feature type="compositionally biased region" description="Polar residues" evidence="1">
    <location>
        <begin position="4616"/>
        <end position="4628"/>
    </location>
</feature>
<feature type="compositionally biased region" description="Polar residues" evidence="1">
    <location>
        <begin position="3821"/>
        <end position="3849"/>
    </location>
</feature>
<feature type="compositionally biased region" description="Polar residues" evidence="1">
    <location>
        <begin position="4421"/>
        <end position="4430"/>
    </location>
</feature>
<feature type="compositionally biased region" description="Basic residues" evidence="1">
    <location>
        <begin position="4709"/>
        <end position="4724"/>
    </location>
</feature>
<feature type="compositionally biased region" description="Polar residues" evidence="1">
    <location>
        <begin position="544"/>
        <end position="564"/>
    </location>
</feature>
<feature type="region of interest" description="Disordered" evidence="1">
    <location>
        <begin position="776"/>
        <end position="797"/>
    </location>
</feature>
<feature type="region of interest" description="Disordered" evidence="1">
    <location>
        <begin position="314"/>
        <end position="376"/>
    </location>
</feature>
<feature type="compositionally biased region" description="Basic and acidic residues" evidence="1">
    <location>
        <begin position="3186"/>
        <end position="3197"/>
    </location>
</feature>
<keyword evidence="4" id="KW-1185">Reference proteome</keyword>
<feature type="compositionally biased region" description="Basic and acidic residues" evidence="1">
    <location>
        <begin position="3239"/>
        <end position="3261"/>
    </location>
</feature>
<feature type="compositionally biased region" description="Polar residues" evidence="1">
    <location>
        <begin position="1174"/>
        <end position="1183"/>
    </location>
</feature>
<feature type="compositionally biased region" description="Basic and acidic residues" evidence="1">
    <location>
        <begin position="6272"/>
        <end position="6284"/>
    </location>
</feature>
<feature type="compositionally biased region" description="Polar residues" evidence="1">
    <location>
        <begin position="3639"/>
        <end position="3649"/>
    </location>
</feature>
<feature type="region of interest" description="Disordered" evidence="1">
    <location>
        <begin position="5385"/>
        <end position="5424"/>
    </location>
</feature>
<name>A0A9P0EXQ9_BEMTA</name>
<feature type="compositionally biased region" description="Polar residues" evidence="1">
    <location>
        <begin position="903"/>
        <end position="919"/>
    </location>
</feature>
<feature type="region of interest" description="Disordered" evidence="1">
    <location>
        <begin position="1239"/>
        <end position="1270"/>
    </location>
</feature>
<feature type="compositionally biased region" description="Basic and acidic residues" evidence="1">
    <location>
        <begin position="3086"/>
        <end position="3111"/>
    </location>
</feature>
<feature type="region of interest" description="Disordered" evidence="1">
    <location>
        <begin position="2889"/>
        <end position="2983"/>
    </location>
</feature>
<feature type="compositionally biased region" description="Basic and acidic residues" evidence="1">
    <location>
        <begin position="3021"/>
        <end position="3079"/>
    </location>
</feature>
<feature type="compositionally biased region" description="Basic and acidic residues" evidence="1">
    <location>
        <begin position="3897"/>
        <end position="3933"/>
    </location>
</feature>
<feature type="region of interest" description="Disordered" evidence="1">
    <location>
        <begin position="2552"/>
        <end position="2573"/>
    </location>
</feature>
<feature type="compositionally biased region" description="Basic and acidic residues" evidence="1">
    <location>
        <begin position="5603"/>
        <end position="5612"/>
    </location>
</feature>
<feature type="compositionally biased region" description="Low complexity" evidence="1">
    <location>
        <begin position="2654"/>
        <end position="2668"/>
    </location>
</feature>
<feature type="compositionally biased region" description="Polar residues" evidence="1">
    <location>
        <begin position="3714"/>
        <end position="3725"/>
    </location>
</feature>
<proteinExistence type="predicted"/>
<feature type="region of interest" description="Disordered" evidence="1">
    <location>
        <begin position="6129"/>
        <end position="6179"/>
    </location>
</feature>
<feature type="compositionally biased region" description="Basic and acidic residues" evidence="1">
    <location>
        <begin position="1532"/>
        <end position="1551"/>
    </location>
</feature>
<feature type="compositionally biased region" description="Polar residues" evidence="1">
    <location>
        <begin position="1739"/>
        <end position="1763"/>
    </location>
</feature>
<evidence type="ECO:0000256" key="1">
    <source>
        <dbReference type="SAM" id="MobiDB-lite"/>
    </source>
</evidence>
<feature type="compositionally biased region" description="Basic and acidic residues" evidence="1">
    <location>
        <begin position="4488"/>
        <end position="4499"/>
    </location>
</feature>
<feature type="compositionally biased region" description="Polar residues" evidence="1">
    <location>
        <begin position="4691"/>
        <end position="4701"/>
    </location>
</feature>
<organism evidence="3 4">
    <name type="scientific">Bemisia tabaci</name>
    <name type="common">Sweetpotato whitefly</name>
    <name type="synonym">Aleurodes tabaci</name>
    <dbReference type="NCBI Taxonomy" id="7038"/>
    <lineage>
        <taxon>Eukaryota</taxon>
        <taxon>Metazoa</taxon>
        <taxon>Ecdysozoa</taxon>
        <taxon>Arthropoda</taxon>
        <taxon>Hexapoda</taxon>
        <taxon>Insecta</taxon>
        <taxon>Pterygota</taxon>
        <taxon>Neoptera</taxon>
        <taxon>Paraneoptera</taxon>
        <taxon>Hemiptera</taxon>
        <taxon>Sternorrhyncha</taxon>
        <taxon>Aleyrodoidea</taxon>
        <taxon>Aleyrodidae</taxon>
        <taxon>Aleyrodinae</taxon>
        <taxon>Bemisia</taxon>
    </lineage>
</organism>
<feature type="domain" description="C2H2-type" evidence="2">
    <location>
        <begin position="6414"/>
        <end position="6436"/>
    </location>
</feature>
<protein>
    <recommendedName>
        <fullName evidence="2">C2H2-type domain-containing protein</fullName>
    </recommendedName>
</protein>
<feature type="compositionally biased region" description="Basic and acidic residues" evidence="1">
    <location>
        <begin position="585"/>
        <end position="615"/>
    </location>
</feature>
<evidence type="ECO:0000313" key="3">
    <source>
        <dbReference type="EMBL" id="CAH0383348.1"/>
    </source>
</evidence>
<feature type="compositionally biased region" description="Basic and acidic residues" evidence="1">
    <location>
        <begin position="4100"/>
        <end position="4128"/>
    </location>
</feature>
<feature type="region of interest" description="Disordered" evidence="1">
    <location>
        <begin position="4353"/>
        <end position="4376"/>
    </location>
</feature>
<feature type="region of interest" description="Disordered" evidence="1">
    <location>
        <begin position="509"/>
        <end position="530"/>
    </location>
</feature>
<feature type="compositionally biased region" description="Low complexity" evidence="1">
    <location>
        <begin position="3980"/>
        <end position="3998"/>
    </location>
</feature>
<feature type="compositionally biased region" description="Polar residues" evidence="1">
    <location>
        <begin position="1372"/>
        <end position="1398"/>
    </location>
</feature>
<feature type="region of interest" description="Disordered" evidence="1">
    <location>
        <begin position="4688"/>
        <end position="4789"/>
    </location>
</feature>
<dbReference type="InterPro" id="IPR013087">
    <property type="entry name" value="Znf_C2H2_type"/>
</dbReference>
<feature type="compositionally biased region" description="Polar residues" evidence="1">
    <location>
        <begin position="2950"/>
        <end position="2972"/>
    </location>
</feature>
<feature type="region of interest" description="Disordered" evidence="1">
    <location>
        <begin position="5594"/>
        <end position="5672"/>
    </location>
</feature>
<feature type="compositionally biased region" description="Low complexity" evidence="1">
    <location>
        <begin position="3172"/>
        <end position="3185"/>
    </location>
</feature>
<feature type="region of interest" description="Disordered" evidence="1">
    <location>
        <begin position="585"/>
        <end position="644"/>
    </location>
</feature>
<feature type="compositionally biased region" description="Basic residues" evidence="1">
    <location>
        <begin position="1631"/>
        <end position="1646"/>
    </location>
</feature>